<proteinExistence type="predicted"/>
<organism evidence="1 2">
    <name type="scientific">Dallia pectoralis</name>
    <name type="common">Alaska blackfish</name>
    <dbReference type="NCBI Taxonomy" id="75939"/>
    <lineage>
        <taxon>Eukaryota</taxon>
        <taxon>Metazoa</taxon>
        <taxon>Chordata</taxon>
        <taxon>Craniata</taxon>
        <taxon>Vertebrata</taxon>
        <taxon>Euteleostomi</taxon>
        <taxon>Actinopterygii</taxon>
        <taxon>Neopterygii</taxon>
        <taxon>Teleostei</taxon>
        <taxon>Protacanthopterygii</taxon>
        <taxon>Esociformes</taxon>
        <taxon>Umbridae</taxon>
        <taxon>Dallia</taxon>
    </lineage>
</organism>
<keyword evidence="2" id="KW-1185">Reference proteome</keyword>
<reference evidence="1" key="1">
    <citation type="submission" date="2021-05" db="EMBL/GenBank/DDBJ databases">
        <authorList>
            <person name="Pan Q."/>
            <person name="Jouanno E."/>
            <person name="Zahm M."/>
            <person name="Klopp C."/>
            <person name="Cabau C."/>
            <person name="Louis A."/>
            <person name="Berthelot C."/>
            <person name="Parey E."/>
            <person name="Roest Crollius H."/>
            <person name="Montfort J."/>
            <person name="Robinson-Rechavi M."/>
            <person name="Bouchez O."/>
            <person name="Lampietro C."/>
            <person name="Lopez Roques C."/>
            <person name="Donnadieu C."/>
            <person name="Postlethwait J."/>
            <person name="Bobe J."/>
            <person name="Dillon D."/>
            <person name="Chandos A."/>
            <person name="von Hippel F."/>
            <person name="Guiguen Y."/>
        </authorList>
    </citation>
    <scope>NUCLEOTIDE SEQUENCE</scope>
    <source>
        <strain evidence="1">YG-Jan2019</strain>
    </source>
</reference>
<sequence length="119" mass="12908">MEADWTDTSNLSDNTILFESNDDVSEDNSSAASPLQLPPSVPRKPKSGTKTSLLPPESASGSSPVIASPTTPAKDVVADQDSLKIQTRHYRTLSRMYNKPNAKPNQNEAFTVLRCTMLS</sequence>
<comment type="caution">
    <text evidence="1">The sequence shown here is derived from an EMBL/GenBank/DDBJ whole genome shotgun (WGS) entry which is preliminary data.</text>
</comment>
<evidence type="ECO:0000313" key="1">
    <source>
        <dbReference type="EMBL" id="KAJ8009976.1"/>
    </source>
</evidence>
<name>A0ACC2H247_DALPE</name>
<protein>
    <submittedName>
        <fullName evidence="1">Uncharacterized protein</fullName>
    </submittedName>
</protein>
<dbReference type="Proteomes" id="UP001157502">
    <property type="component" value="Chromosome 6"/>
</dbReference>
<dbReference type="EMBL" id="CM055733">
    <property type="protein sequence ID" value="KAJ8009976.1"/>
    <property type="molecule type" value="Genomic_DNA"/>
</dbReference>
<accession>A0ACC2H247</accession>
<gene>
    <name evidence="1" type="ORF">DPEC_G00069760</name>
</gene>
<evidence type="ECO:0000313" key="2">
    <source>
        <dbReference type="Proteomes" id="UP001157502"/>
    </source>
</evidence>